<keyword evidence="2" id="KW-1185">Reference proteome</keyword>
<gene>
    <name evidence="1" type="primary">vapB43</name>
    <name evidence="1" type="ORF">CTKZ_07830</name>
</gene>
<accession>A0A401UX34</accession>
<dbReference type="SUPFAM" id="SSF47598">
    <property type="entry name" value="Ribbon-helix-helix"/>
    <property type="match status" value="1"/>
</dbReference>
<organism evidence="1 2">
    <name type="scientific">Cellulomonas algicola</name>
    <dbReference type="NCBI Taxonomy" id="2071633"/>
    <lineage>
        <taxon>Bacteria</taxon>
        <taxon>Bacillati</taxon>
        <taxon>Actinomycetota</taxon>
        <taxon>Actinomycetes</taxon>
        <taxon>Micrococcales</taxon>
        <taxon>Cellulomonadaceae</taxon>
        <taxon>Cellulomonas</taxon>
    </lineage>
</organism>
<evidence type="ECO:0000313" key="1">
    <source>
        <dbReference type="EMBL" id="GCD19221.1"/>
    </source>
</evidence>
<dbReference type="InterPro" id="IPR010985">
    <property type="entry name" value="Ribbon_hlx_hlx"/>
</dbReference>
<dbReference type="Proteomes" id="UP000288246">
    <property type="component" value="Unassembled WGS sequence"/>
</dbReference>
<evidence type="ECO:0000313" key="2">
    <source>
        <dbReference type="Proteomes" id="UP000288246"/>
    </source>
</evidence>
<reference evidence="1 2" key="1">
    <citation type="submission" date="2018-11" db="EMBL/GenBank/DDBJ databases">
        <title>Draft genome sequence of Cellulomonas takizawaensis strain TKZ-21.</title>
        <authorList>
            <person name="Yamamura H."/>
            <person name="Hayashi T."/>
            <person name="Hamada M."/>
            <person name="Serisawa Y."/>
            <person name="Matsuyama K."/>
            <person name="Nakagawa Y."/>
            <person name="Otoguro M."/>
            <person name="Yanagida F."/>
            <person name="Hayakawa M."/>
        </authorList>
    </citation>
    <scope>NUCLEOTIDE SEQUENCE [LARGE SCALE GENOMIC DNA]</scope>
    <source>
        <strain evidence="1 2">TKZ-21</strain>
    </source>
</reference>
<proteinExistence type="predicted"/>
<comment type="caution">
    <text evidence="1">The sequence shown here is derived from an EMBL/GenBank/DDBJ whole genome shotgun (WGS) entry which is preliminary data.</text>
</comment>
<name>A0A401UX34_9CELL</name>
<dbReference type="GO" id="GO:0006355">
    <property type="term" value="P:regulation of DNA-templated transcription"/>
    <property type="evidence" value="ECO:0007669"/>
    <property type="project" value="InterPro"/>
</dbReference>
<sequence>MADMVMCVRTTLILPDALYREVKSTAAASGETMTSFVEEALRDALRRHASDAPARVDFVVVPTGSGGLQPGVELDDGAALLDVMEGR</sequence>
<protein>
    <submittedName>
        <fullName evidence="1">Antitoxin VapB43</fullName>
    </submittedName>
</protein>
<dbReference type="EMBL" id="BHYL01000056">
    <property type="protein sequence ID" value="GCD19221.1"/>
    <property type="molecule type" value="Genomic_DNA"/>
</dbReference>
<dbReference type="AlphaFoldDB" id="A0A401UX34"/>